<dbReference type="InterPro" id="IPR013096">
    <property type="entry name" value="Cupin_2"/>
</dbReference>
<proteinExistence type="predicted"/>
<reference evidence="3 4" key="1">
    <citation type="submission" date="2021-06" db="EMBL/GenBank/DDBJ databases">
        <authorList>
            <person name="Sun Q."/>
            <person name="Li D."/>
        </authorList>
    </citation>
    <scope>NUCLEOTIDE SEQUENCE [LARGE SCALE GENOMIC DNA]</scope>
    <source>
        <strain evidence="3 4">MSJd-7</strain>
    </source>
</reference>
<dbReference type="Pfam" id="PF01381">
    <property type="entry name" value="HTH_3"/>
    <property type="match status" value="1"/>
</dbReference>
<dbReference type="InterPro" id="IPR050807">
    <property type="entry name" value="TransReg_Diox_bact_type"/>
</dbReference>
<gene>
    <name evidence="3" type="ORF">KQI75_08140</name>
</gene>
<accession>A0ABS6ESB8</accession>
<comment type="caution">
    <text evidence="3">The sequence shown here is derived from an EMBL/GenBank/DDBJ whole genome shotgun (WGS) entry which is preliminary data.</text>
</comment>
<dbReference type="EMBL" id="JAHLQI010000003">
    <property type="protein sequence ID" value="MBU5490590.1"/>
    <property type="molecule type" value="Genomic_DNA"/>
</dbReference>
<dbReference type="SMART" id="SM00530">
    <property type="entry name" value="HTH_XRE"/>
    <property type="match status" value="1"/>
</dbReference>
<evidence type="ECO:0000259" key="2">
    <source>
        <dbReference type="PROSITE" id="PS50943"/>
    </source>
</evidence>
<name>A0ABS6ESB8_9FIRM</name>
<organism evidence="3 4">
    <name type="scientific">Butyricicoccus intestinisimiae</name>
    <dbReference type="NCBI Taxonomy" id="2841509"/>
    <lineage>
        <taxon>Bacteria</taxon>
        <taxon>Bacillati</taxon>
        <taxon>Bacillota</taxon>
        <taxon>Clostridia</taxon>
        <taxon>Eubacteriales</taxon>
        <taxon>Butyricicoccaceae</taxon>
        <taxon>Butyricicoccus</taxon>
    </lineage>
</organism>
<feature type="domain" description="HTH cro/C1-type" evidence="2">
    <location>
        <begin position="7"/>
        <end position="61"/>
    </location>
</feature>
<keyword evidence="4" id="KW-1185">Reference proteome</keyword>
<evidence type="ECO:0000313" key="4">
    <source>
        <dbReference type="Proteomes" id="UP000783588"/>
    </source>
</evidence>
<dbReference type="CDD" id="cd02209">
    <property type="entry name" value="cupin_XRE_C"/>
    <property type="match status" value="1"/>
</dbReference>
<evidence type="ECO:0000256" key="1">
    <source>
        <dbReference type="ARBA" id="ARBA00023125"/>
    </source>
</evidence>
<dbReference type="CDD" id="cd00093">
    <property type="entry name" value="HTH_XRE"/>
    <property type="match status" value="1"/>
</dbReference>
<dbReference type="Proteomes" id="UP000783588">
    <property type="component" value="Unassembled WGS sequence"/>
</dbReference>
<sequence length="177" mass="19920">MKIGSKIKRMRIQQELTLEELASRCELTKGFLSQLERDLTSPSIATLSDILEALGSSLSEFFTDSPEEQIVFRQADFFEDTRDSCTIRWIVPNTQKNQMEPVLVEIPTGGESFSSGPHNGEEFGYVLTGSVVLVTDTASYPVRKGETFYLDGKSTHYIRNDNKQTAQVLWVCTPPLF</sequence>
<dbReference type="RefSeq" id="WP_216470238.1">
    <property type="nucleotide sequence ID" value="NZ_JAHLQI010000003.1"/>
</dbReference>
<evidence type="ECO:0000313" key="3">
    <source>
        <dbReference type="EMBL" id="MBU5490590.1"/>
    </source>
</evidence>
<dbReference type="PANTHER" id="PTHR46797">
    <property type="entry name" value="HTH-TYPE TRANSCRIPTIONAL REGULATOR"/>
    <property type="match status" value="1"/>
</dbReference>
<dbReference type="PROSITE" id="PS50943">
    <property type="entry name" value="HTH_CROC1"/>
    <property type="match status" value="1"/>
</dbReference>
<dbReference type="PANTHER" id="PTHR46797:SF11">
    <property type="entry name" value="HTH-TYPE TRANSCRIPTIONAL REGULATOR PUUR"/>
    <property type="match status" value="1"/>
</dbReference>
<dbReference type="InterPro" id="IPR001387">
    <property type="entry name" value="Cro/C1-type_HTH"/>
</dbReference>
<protein>
    <submittedName>
        <fullName evidence="3">XRE family transcriptional regulator</fullName>
    </submittedName>
</protein>
<keyword evidence="1" id="KW-0238">DNA-binding</keyword>
<dbReference type="Pfam" id="PF07883">
    <property type="entry name" value="Cupin_2"/>
    <property type="match status" value="1"/>
</dbReference>